<reference evidence="3 4" key="1">
    <citation type="submission" date="2020-04" db="EMBL/GenBank/DDBJ databases">
        <authorList>
            <person name="Wallbank WR R."/>
            <person name="Pardo Diaz C."/>
            <person name="Kozak K."/>
            <person name="Martin S."/>
            <person name="Jiggins C."/>
            <person name="Moest M."/>
            <person name="Warren A I."/>
            <person name="Byers J.R.P. K."/>
            <person name="Montejo-Kovacevich G."/>
            <person name="Yen C E."/>
        </authorList>
    </citation>
    <scope>NUCLEOTIDE SEQUENCE [LARGE SCALE GENOMIC DNA]</scope>
</reference>
<accession>A0A8S1AQ74</accession>
<dbReference type="InterPro" id="IPR019819">
    <property type="entry name" value="Carboxylesterase_B_CS"/>
</dbReference>
<organism evidence="3 4">
    <name type="scientific">Arctia plantaginis</name>
    <name type="common">Wood tiger moth</name>
    <name type="synonym">Phalaena plantaginis</name>
    <dbReference type="NCBI Taxonomy" id="874455"/>
    <lineage>
        <taxon>Eukaryota</taxon>
        <taxon>Metazoa</taxon>
        <taxon>Ecdysozoa</taxon>
        <taxon>Arthropoda</taxon>
        <taxon>Hexapoda</taxon>
        <taxon>Insecta</taxon>
        <taxon>Pterygota</taxon>
        <taxon>Neoptera</taxon>
        <taxon>Endopterygota</taxon>
        <taxon>Lepidoptera</taxon>
        <taxon>Glossata</taxon>
        <taxon>Ditrysia</taxon>
        <taxon>Noctuoidea</taxon>
        <taxon>Erebidae</taxon>
        <taxon>Arctiinae</taxon>
        <taxon>Arctia</taxon>
    </lineage>
</organism>
<evidence type="ECO:0000313" key="3">
    <source>
        <dbReference type="EMBL" id="CAB3252262.1"/>
    </source>
</evidence>
<keyword evidence="1" id="KW-0325">Glycoprotein</keyword>
<evidence type="ECO:0000313" key="4">
    <source>
        <dbReference type="Proteomes" id="UP000494106"/>
    </source>
</evidence>
<gene>
    <name evidence="3" type="ORF">APLA_LOCUS13410</name>
</gene>
<dbReference type="Proteomes" id="UP000494106">
    <property type="component" value="Unassembled WGS sequence"/>
</dbReference>
<dbReference type="InterPro" id="IPR002018">
    <property type="entry name" value="CarbesteraseB"/>
</dbReference>
<dbReference type="InterPro" id="IPR050309">
    <property type="entry name" value="Type-B_Carboxylest/Lipase"/>
</dbReference>
<feature type="domain" description="Carboxylesterase type B" evidence="2">
    <location>
        <begin position="3"/>
        <end position="166"/>
    </location>
</feature>
<sequence length="224" mass="25250">MVQVHVTEGILEGEEVQNEYGGTFYSFKGVPYAQPPVGDLRFKAPQPPQPWTGVRDATEFGPISYQFNLWDPDHQPPNMGEDCLYLNVYTPQIKPSSLLPVMFYIHGGGYLAGSGDDDYFGPEFLVRDGVILVTINYRLQGPGFLCLHTPEIPGNAGMKDMVAAIRNPTPTFDENLGVEWKPYTLENQEYLDLGNTLMMDSAPDKEEIELWESVFKQYLPKYSI</sequence>
<dbReference type="AlphaFoldDB" id="A0A8S1AQ74"/>
<dbReference type="InterPro" id="IPR029058">
    <property type="entry name" value="AB_hydrolase_fold"/>
</dbReference>
<dbReference type="SUPFAM" id="SSF53474">
    <property type="entry name" value="alpha/beta-Hydrolases"/>
    <property type="match status" value="1"/>
</dbReference>
<keyword evidence="4" id="KW-1185">Reference proteome</keyword>
<comment type="caution">
    <text evidence="3">The sequence shown here is derived from an EMBL/GenBank/DDBJ whole genome shotgun (WGS) entry which is preliminary data.</text>
</comment>
<dbReference type="PROSITE" id="PS00941">
    <property type="entry name" value="CARBOXYLESTERASE_B_2"/>
    <property type="match status" value="1"/>
</dbReference>
<evidence type="ECO:0000259" key="2">
    <source>
        <dbReference type="Pfam" id="PF00135"/>
    </source>
</evidence>
<dbReference type="PANTHER" id="PTHR11559">
    <property type="entry name" value="CARBOXYLESTERASE"/>
    <property type="match status" value="1"/>
</dbReference>
<dbReference type="Gene3D" id="3.40.50.1820">
    <property type="entry name" value="alpha/beta hydrolase"/>
    <property type="match status" value="1"/>
</dbReference>
<protein>
    <recommendedName>
        <fullName evidence="2">Carboxylesterase type B domain-containing protein</fullName>
    </recommendedName>
</protein>
<dbReference type="EMBL" id="CADEBC010000553">
    <property type="protein sequence ID" value="CAB3252262.1"/>
    <property type="molecule type" value="Genomic_DNA"/>
</dbReference>
<evidence type="ECO:0000256" key="1">
    <source>
        <dbReference type="ARBA" id="ARBA00023180"/>
    </source>
</evidence>
<proteinExistence type="predicted"/>
<name>A0A8S1AQ74_ARCPL</name>
<dbReference type="OrthoDB" id="19653at2759"/>
<dbReference type="Pfam" id="PF00135">
    <property type="entry name" value="COesterase"/>
    <property type="match status" value="1"/>
</dbReference>